<evidence type="ECO:0000256" key="1">
    <source>
        <dbReference type="SAM" id="MobiDB-lite"/>
    </source>
</evidence>
<keyword evidence="3" id="KW-1185">Reference proteome</keyword>
<dbReference type="AlphaFoldDB" id="A0A669Q673"/>
<feature type="compositionally biased region" description="Basic and acidic residues" evidence="1">
    <location>
        <begin position="554"/>
        <end position="565"/>
    </location>
</feature>
<reference evidence="2" key="2">
    <citation type="submission" date="2025-09" db="UniProtKB">
        <authorList>
            <consortium name="Ensembl"/>
        </authorList>
    </citation>
    <scope>IDENTIFICATION</scope>
</reference>
<gene>
    <name evidence="2" type="primary">NKAPD1</name>
</gene>
<evidence type="ECO:0000313" key="2">
    <source>
        <dbReference type="Ensembl" id="ENSPCLP00000013843.1"/>
    </source>
</evidence>
<feature type="region of interest" description="Disordered" evidence="1">
    <location>
        <begin position="159"/>
        <end position="222"/>
    </location>
</feature>
<dbReference type="Ensembl" id="ENSPCLT00000018428.1">
    <property type="protein sequence ID" value="ENSPCLP00000013843.1"/>
    <property type="gene ID" value="ENSPCLG00000011381.1"/>
</dbReference>
<dbReference type="InterPro" id="IPR043407">
    <property type="entry name" value="Nkap_D1"/>
</dbReference>
<dbReference type="PANTHER" id="PTHR46940:SF1">
    <property type="entry name" value="NKAP DOMAIN CONTAINING 1"/>
    <property type="match status" value="1"/>
</dbReference>
<sequence>HCLGFETRLPVRGSFGTESRARLPSGPPARRRARTSPARRRFLHRPCDDGDAGPGLGGGRHPPPAADVDEERPAGGSELPAPLPRDRQSPHAQPGLGTGAEPLRLSAPLPQQPAVSLRFVLRHLIQQRPQPQRRVRHRLATATGSASLLPVPARPAAALPAWSRDRTGRRRRGSAELRAESGRDGGKKGRRKEEKKDVPGAGGEGAAAERHPAHGRAQQGTARPRALWRCWALGPAAARLLGQRGVAAAGLRLRFVGFQIVSARTGGVAVWGVGSARSVRAPPNGWAHIRGTAGSQTEPGAQRVRPFTFRDFQIQEESEMWKIREWEKQAEETFWRRRSKVLSDSSSSRMRSDGFDEEGHRADWKTKNSRFLNPVEDDLLRARSWNKKLYECEANMPDRWGHSGYKELYPEEFDTDSDQQEGDKQNAVNGKKKSHLRKQTAHELHKRKKTKKSHKKKQKKRSHKKRKKKEQGRSSSDSSRENECSEEETSSTQKGKHRRKKKTRKVPAREPTSSSEQESDFSHASSTTSSSEDSESEEKKEKRFTKKRKKRHNSVSERHSEVAEKRSKRKNWKVAADEKSEESSEED</sequence>
<feature type="region of interest" description="Disordered" evidence="1">
    <location>
        <begin position="1"/>
        <end position="106"/>
    </location>
</feature>
<feature type="compositionally biased region" description="Basic residues" evidence="1">
    <location>
        <begin position="494"/>
        <end position="506"/>
    </location>
</feature>
<accession>A0A669Q673</accession>
<feature type="region of interest" description="Disordered" evidence="1">
    <location>
        <begin position="414"/>
        <end position="587"/>
    </location>
</feature>
<feature type="compositionally biased region" description="Basic and acidic residues" evidence="1">
    <location>
        <begin position="173"/>
        <end position="198"/>
    </location>
</feature>
<feature type="compositionally biased region" description="Basic residues" evidence="1">
    <location>
        <begin position="430"/>
        <end position="470"/>
    </location>
</feature>
<dbReference type="Proteomes" id="UP000472261">
    <property type="component" value="Unplaced"/>
</dbReference>
<reference evidence="2" key="1">
    <citation type="submission" date="2025-08" db="UniProtKB">
        <authorList>
            <consortium name="Ensembl"/>
        </authorList>
    </citation>
    <scope>IDENTIFICATION</scope>
</reference>
<feature type="compositionally biased region" description="Basic residues" evidence="1">
    <location>
        <begin position="542"/>
        <end position="553"/>
    </location>
</feature>
<proteinExistence type="predicted"/>
<name>A0A669Q673_PHACC</name>
<dbReference type="Pfam" id="PF15692">
    <property type="entry name" value="NKAP"/>
    <property type="match status" value="1"/>
</dbReference>
<feature type="compositionally biased region" description="Basic residues" evidence="1">
    <location>
        <begin position="29"/>
        <end position="44"/>
    </location>
</feature>
<protein>
    <submittedName>
        <fullName evidence="2">Uncharacterized protein</fullName>
    </submittedName>
</protein>
<feature type="compositionally biased region" description="Basic and acidic residues" evidence="1">
    <location>
        <begin position="575"/>
        <end position="587"/>
    </location>
</feature>
<dbReference type="PANTHER" id="PTHR46940">
    <property type="entry name" value="NKAP DOMAIN-CONTAINING 1"/>
    <property type="match status" value="1"/>
</dbReference>
<evidence type="ECO:0000313" key="3">
    <source>
        <dbReference type="Proteomes" id="UP000472261"/>
    </source>
</evidence>
<organism evidence="2 3">
    <name type="scientific">Phasianus colchicus</name>
    <name type="common">Common pheasant</name>
    <dbReference type="NCBI Taxonomy" id="9054"/>
    <lineage>
        <taxon>Eukaryota</taxon>
        <taxon>Metazoa</taxon>
        <taxon>Chordata</taxon>
        <taxon>Craniata</taxon>
        <taxon>Vertebrata</taxon>
        <taxon>Euteleostomi</taxon>
        <taxon>Archelosauria</taxon>
        <taxon>Archosauria</taxon>
        <taxon>Dinosauria</taxon>
        <taxon>Saurischia</taxon>
        <taxon>Theropoda</taxon>
        <taxon>Coelurosauria</taxon>
        <taxon>Aves</taxon>
        <taxon>Neognathae</taxon>
        <taxon>Galloanserae</taxon>
        <taxon>Galliformes</taxon>
        <taxon>Phasianidae</taxon>
        <taxon>Phasianinae</taxon>
        <taxon>Phasianus</taxon>
    </lineage>
</organism>